<reference evidence="2" key="1">
    <citation type="submission" date="2021-10" db="EMBL/GenBank/DDBJ databases">
        <title>Melipona bicolor Genome sequencing and assembly.</title>
        <authorList>
            <person name="Araujo N.S."/>
            <person name="Arias M.C."/>
        </authorList>
    </citation>
    <scope>NUCLEOTIDE SEQUENCE</scope>
    <source>
        <strain evidence="2">USP_2M_L1-L4_2017</strain>
        <tissue evidence="2">Whole body</tissue>
    </source>
</reference>
<organism evidence="2 3">
    <name type="scientific">Melipona bicolor</name>
    <dbReference type="NCBI Taxonomy" id="60889"/>
    <lineage>
        <taxon>Eukaryota</taxon>
        <taxon>Metazoa</taxon>
        <taxon>Ecdysozoa</taxon>
        <taxon>Arthropoda</taxon>
        <taxon>Hexapoda</taxon>
        <taxon>Insecta</taxon>
        <taxon>Pterygota</taxon>
        <taxon>Neoptera</taxon>
        <taxon>Endopterygota</taxon>
        <taxon>Hymenoptera</taxon>
        <taxon>Apocrita</taxon>
        <taxon>Aculeata</taxon>
        <taxon>Apoidea</taxon>
        <taxon>Anthophila</taxon>
        <taxon>Apidae</taxon>
        <taxon>Melipona</taxon>
    </lineage>
</organism>
<comment type="caution">
    <text evidence="2">The sequence shown here is derived from an EMBL/GenBank/DDBJ whole genome shotgun (WGS) entry which is preliminary data.</text>
</comment>
<protein>
    <submittedName>
        <fullName evidence="2">Uncharacterized protein</fullName>
    </submittedName>
</protein>
<evidence type="ECO:0000256" key="1">
    <source>
        <dbReference type="SAM" id="MobiDB-lite"/>
    </source>
</evidence>
<evidence type="ECO:0000313" key="3">
    <source>
        <dbReference type="Proteomes" id="UP001177670"/>
    </source>
</evidence>
<feature type="region of interest" description="Disordered" evidence="1">
    <location>
        <begin position="33"/>
        <end position="80"/>
    </location>
</feature>
<accession>A0AA40GG79</accession>
<name>A0AA40GG79_9HYME</name>
<dbReference type="AlphaFoldDB" id="A0AA40GG79"/>
<sequence length="80" mass="9267">MAPIMELPSEVTALLKDEADKVGKLMEAKDPMKETKTVAWSKGMKQNHERSIDREIPLKGTSWSQRERRARRKTISEKKE</sequence>
<evidence type="ECO:0000313" key="2">
    <source>
        <dbReference type="EMBL" id="KAK1136824.1"/>
    </source>
</evidence>
<keyword evidence="3" id="KW-1185">Reference proteome</keyword>
<feature type="compositionally biased region" description="Basic and acidic residues" evidence="1">
    <location>
        <begin position="46"/>
        <end position="57"/>
    </location>
</feature>
<gene>
    <name evidence="2" type="ORF">K0M31_001360</name>
</gene>
<dbReference type="EMBL" id="JAHYIQ010000001">
    <property type="protein sequence ID" value="KAK1136824.1"/>
    <property type="molecule type" value="Genomic_DNA"/>
</dbReference>
<proteinExistence type="predicted"/>
<dbReference type="Proteomes" id="UP001177670">
    <property type="component" value="Unassembled WGS sequence"/>
</dbReference>